<dbReference type="AlphaFoldDB" id="A0AAE0X702"/>
<dbReference type="InterPro" id="IPR036673">
    <property type="entry name" value="Cyanovirin-N_sf"/>
</dbReference>
<dbReference type="SUPFAM" id="SSF51322">
    <property type="entry name" value="Cyanovirin-N"/>
    <property type="match status" value="1"/>
</dbReference>
<evidence type="ECO:0000313" key="4">
    <source>
        <dbReference type="Proteomes" id="UP001270362"/>
    </source>
</evidence>
<name>A0AAE0X702_9PEZI</name>
<comment type="caution">
    <text evidence="3">The sequence shown here is derived from an EMBL/GenBank/DDBJ whole genome shotgun (WGS) entry which is preliminary data.</text>
</comment>
<dbReference type="Pfam" id="PF08881">
    <property type="entry name" value="CVNH"/>
    <property type="match status" value="1"/>
</dbReference>
<dbReference type="Proteomes" id="UP001270362">
    <property type="component" value="Unassembled WGS sequence"/>
</dbReference>
<keyword evidence="4" id="KW-1185">Reference proteome</keyword>
<reference evidence="3" key="2">
    <citation type="submission" date="2023-06" db="EMBL/GenBank/DDBJ databases">
        <authorList>
            <consortium name="Lawrence Berkeley National Laboratory"/>
            <person name="Haridas S."/>
            <person name="Hensen N."/>
            <person name="Bonometti L."/>
            <person name="Westerberg I."/>
            <person name="Brannstrom I.O."/>
            <person name="Guillou S."/>
            <person name="Cros-Aarteil S."/>
            <person name="Calhoun S."/>
            <person name="Kuo A."/>
            <person name="Mondo S."/>
            <person name="Pangilinan J."/>
            <person name="Riley R."/>
            <person name="Labutti K."/>
            <person name="Andreopoulos B."/>
            <person name="Lipzen A."/>
            <person name="Chen C."/>
            <person name="Yanf M."/>
            <person name="Daum C."/>
            <person name="Ng V."/>
            <person name="Clum A."/>
            <person name="Steindorff A."/>
            <person name="Ohm R."/>
            <person name="Martin F."/>
            <person name="Silar P."/>
            <person name="Natvig D."/>
            <person name="Lalanne C."/>
            <person name="Gautier V."/>
            <person name="Ament-Velasquez S.L."/>
            <person name="Kruys A."/>
            <person name="Hutchinson M.I."/>
            <person name="Powell A.J."/>
            <person name="Barry K."/>
            <person name="Miller A.N."/>
            <person name="Grigoriev I.V."/>
            <person name="Debuchy R."/>
            <person name="Gladieux P."/>
            <person name="Thoren M.H."/>
            <person name="Johannesson H."/>
        </authorList>
    </citation>
    <scope>NUCLEOTIDE SEQUENCE</scope>
    <source>
        <strain evidence="3">CBS 314.62</strain>
    </source>
</reference>
<sequence>MRSSLVLAAALGGLFSSLFDATLAKATGHGYYDIHVNATSPGSQLLALTPPPSIIDSCLFIHVDLDLGKEREPGKRAYIQAACRTSLPDPGKWHWRCSKLNLAHCFSNIDGDLVPVTTGAGKWHRSCTDCRYEADQSEIVCTCWNRASRPSVSSLRLDSGIWNINGLLHCGGKIRAKELDLNHCPVS</sequence>
<reference evidence="3" key="1">
    <citation type="journal article" date="2023" name="Mol. Phylogenet. Evol.">
        <title>Genome-scale phylogeny and comparative genomics of the fungal order Sordariales.</title>
        <authorList>
            <person name="Hensen N."/>
            <person name="Bonometti L."/>
            <person name="Westerberg I."/>
            <person name="Brannstrom I.O."/>
            <person name="Guillou S."/>
            <person name="Cros-Aarteil S."/>
            <person name="Calhoun S."/>
            <person name="Haridas S."/>
            <person name="Kuo A."/>
            <person name="Mondo S."/>
            <person name="Pangilinan J."/>
            <person name="Riley R."/>
            <person name="LaButti K."/>
            <person name="Andreopoulos B."/>
            <person name="Lipzen A."/>
            <person name="Chen C."/>
            <person name="Yan M."/>
            <person name="Daum C."/>
            <person name="Ng V."/>
            <person name="Clum A."/>
            <person name="Steindorff A."/>
            <person name="Ohm R.A."/>
            <person name="Martin F."/>
            <person name="Silar P."/>
            <person name="Natvig D.O."/>
            <person name="Lalanne C."/>
            <person name="Gautier V."/>
            <person name="Ament-Velasquez S.L."/>
            <person name="Kruys A."/>
            <person name="Hutchinson M.I."/>
            <person name="Powell A.J."/>
            <person name="Barry K."/>
            <person name="Miller A.N."/>
            <person name="Grigoriev I.V."/>
            <person name="Debuchy R."/>
            <person name="Gladieux P."/>
            <person name="Hiltunen Thoren M."/>
            <person name="Johannesson H."/>
        </authorList>
    </citation>
    <scope>NUCLEOTIDE SEQUENCE</scope>
    <source>
        <strain evidence="3">CBS 314.62</strain>
    </source>
</reference>
<accession>A0AAE0X702</accession>
<protein>
    <recommendedName>
        <fullName evidence="2">Cyanovirin-N domain-containing protein</fullName>
    </recommendedName>
</protein>
<proteinExistence type="predicted"/>
<keyword evidence="1" id="KW-0732">Signal</keyword>
<feature type="signal peptide" evidence="1">
    <location>
        <begin position="1"/>
        <end position="24"/>
    </location>
</feature>
<dbReference type="Gene3D" id="2.30.60.10">
    <property type="entry name" value="Cyanovirin-N"/>
    <property type="match status" value="1"/>
</dbReference>
<evidence type="ECO:0000256" key="1">
    <source>
        <dbReference type="SAM" id="SignalP"/>
    </source>
</evidence>
<dbReference type="EMBL" id="JAULSO010000003">
    <property type="protein sequence ID" value="KAK3686124.1"/>
    <property type="molecule type" value="Genomic_DNA"/>
</dbReference>
<dbReference type="InterPro" id="IPR011058">
    <property type="entry name" value="Cyanovirin-N"/>
</dbReference>
<evidence type="ECO:0000259" key="2">
    <source>
        <dbReference type="Pfam" id="PF08881"/>
    </source>
</evidence>
<gene>
    <name evidence="3" type="ORF">B0T22DRAFT_492920</name>
</gene>
<organism evidence="3 4">
    <name type="scientific">Podospora appendiculata</name>
    <dbReference type="NCBI Taxonomy" id="314037"/>
    <lineage>
        <taxon>Eukaryota</taxon>
        <taxon>Fungi</taxon>
        <taxon>Dikarya</taxon>
        <taxon>Ascomycota</taxon>
        <taxon>Pezizomycotina</taxon>
        <taxon>Sordariomycetes</taxon>
        <taxon>Sordariomycetidae</taxon>
        <taxon>Sordariales</taxon>
        <taxon>Podosporaceae</taxon>
        <taxon>Podospora</taxon>
    </lineage>
</organism>
<feature type="chain" id="PRO_5042225054" description="Cyanovirin-N domain-containing protein" evidence="1">
    <location>
        <begin position="25"/>
        <end position="187"/>
    </location>
</feature>
<feature type="domain" description="Cyanovirin-N" evidence="2">
    <location>
        <begin position="77"/>
        <end position="168"/>
    </location>
</feature>
<evidence type="ECO:0000313" key="3">
    <source>
        <dbReference type="EMBL" id="KAK3686124.1"/>
    </source>
</evidence>